<name>K2J328_9GAMM</name>
<dbReference type="InterPro" id="IPR001789">
    <property type="entry name" value="Sig_transdc_resp-reg_receiver"/>
</dbReference>
<dbReference type="PANTHER" id="PTHR32071:SF86">
    <property type="entry name" value="TWO COMPONENT SIGNAL TRANSDUCTION SYSTEM SIGMA54-DEPENDENT RESPONSE REGULATOR FIS FAMILY"/>
    <property type="match status" value="1"/>
</dbReference>
<gene>
    <name evidence="9" type="ORF">B3C1_15367</name>
</gene>
<dbReference type="FunFam" id="3.40.50.300:FF:000006">
    <property type="entry name" value="DNA-binding transcriptional regulator NtrC"/>
    <property type="match status" value="1"/>
</dbReference>
<dbReference type="SMART" id="SM00382">
    <property type="entry name" value="AAA"/>
    <property type="match status" value="1"/>
</dbReference>
<dbReference type="Pfam" id="PF00158">
    <property type="entry name" value="Sigma54_activat"/>
    <property type="match status" value="1"/>
</dbReference>
<dbReference type="InterPro" id="IPR027417">
    <property type="entry name" value="P-loop_NTPase"/>
</dbReference>
<evidence type="ECO:0000313" key="10">
    <source>
        <dbReference type="Proteomes" id="UP000006755"/>
    </source>
</evidence>
<proteinExistence type="predicted"/>
<dbReference type="InterPro" id="IPR009057">
    <property type="entry name" value="Homeodomain-like_sf"/>
</dbReference>
<dbReference type="AlphaFoldDB" id="K2J328"/>
<dbReference type="CDD" id="cd00009">
    <property type="entry name" value="AAA"/>
    <property type="match status" value="1"/>
</dbReference>
<evidence type="ECO:0000256" key="5">
    <source>
        <dbReference type="ARBA" id="ARBA00023163"/>
    </source>
</evidence>
<dbReference type="GO" id="GO:0000160">
    <property type="term" value="P:phosphorelay signal transduction system"/>
    <property type="evidence" value="ECO:0007669"/>
    <property type="project" value="InterPro"/>
</dbReference>
<dbReference type="eggNOG" id="COG2204">
    <property type="taxonomic scope" value="Bacteria"/>
</dbReference>
<dbReference type="InterPro" id="IPR002197">
    <property type="entry name" value="HTH_Fis"/>
</dbReference>
<keyword evidence="3" id="KW-0805">Transcription regulation</keyword>
<evidence type="ECO:0000256" key="1">
    <source>
        <dbReference type="ARBA" id="ARBA00022741"/>
    </source>
</evidence>
<keyword evidence="4" id="KW-0238">DNA-binding</keyword>
<dbReference type="EMBL" id="AMRI01000024">
    <property type="protein sequence ID" value="EKE69503.1"/>
    <property type="molecule type" value="Genomic_DNA"/>
</dbReference>
<dbReference type="Pfam" id="PF00072">
    <property type="entry name" value="Response_reg"/>
    <property type="match status" value="1"/>
</dbReference>
<organism evidence="9 10">
    <name type="scientific">Gallaecimonas xiamenensis 3-C-1</name>
    <dbReference type="NCBI Taxonomy" id="745411"/>
    <lineage>
        <taxon>Bacteria</taxon>
        <taxon>Pseudomonadati</taxon>
        <taxon>Pseudomonadota</taxon>
        <taxon>Gammaproteobacteria</taxon>
        <taxon>Enterobacterales</taxon>
        <taxon>Gallaecimonadaceae</taxon>
        <taxon>Gallaecimonas</taxon>
    </lineage>
</organism>
<dbReference type="Proteomes" id="UP000006755">
    <property type="component" value="Unassembled WGS sequence"/>
</dbReference>
<keyword evidence="2" id="KW-0067">ATP-binding</keyword>
<evidence type="ECO:0000259" key="8">
    <source>
        <dbReference type="PROSITE" id="PS50110"/>
    </source>
</evidence>
<dbReference type="Gene3D" id="1.10.10.60">
    <property type="entry name" value="Homeodomain-like"/>
    <property type="match status" value="1"/>
</dbReference>
<dbReference type="Pfam" id="PF02954">
    <property type="entry name" value="HTH_8"/>
    <property type="match status" value="1"/>
</dbReference>
<feature type="domain" description="Sigma-54 factor interaction" evidence="7">
    <location>
        <begin position="154"/>
        <end position="374"/>
    </location>
</feature>
<evidence type="ECO:0000256" key="2">
    <source>
        <dbReference type="ARBA" id="ARBA00022840"/>
    </source>
</evidence>
<dbReference type="GO" id="GO:0043565">
    <property type="term" value="F:sequence-specific DNA binding"/>
    <property type="evidence" value="ECO:0007669"/>
    <property type="project" value="InterPro"/>
</dbReference>
<dbReference type="SUPFAM" id="SSF52172">
    <property type="entry name" value="CheY-like"/>
    <property type="match status" value="1"/>
</dbReference>
<dbReference type="PROSITE" id="PS00688">
    <property type="entry name" value="SIGMA54_INTERACT_3"/>
    <property type="match status" value="1"/>
</dbReference>
<dbReference type="InterPro" id="IPR025944">
    <property type="entry name" value="Sigma_54_int_dom_CS"/>
</dbReference>
<feature type="domain" description="Response regulatory" evidence="8">
    <location>
        <begin position="3"/>
        <end position="122"/>
    </location>
</feature>
<dbReference type="GO" id="GO:0006355">
    <property type="term" value="P:regulation of DNA-templated transcription"/>
    <property type="evidence" value="ECO:0007669"/>
    <property type="project" value="InterPro"/>
</dbReference>
<dbReference type="PROSITE" id="PS50045">
    <property type="entry name" value="SIGMA54_INTERACT_4"/>
    <property type="match status" value="1"/>
</dbReference>
<dbReference type="GO" id="GO:0005524">
    <property type="term" value="F:ATP binding"/>
    <property type="evidence" value="ECO:0007669"/>
    <property type="project" value="UniProtKB-KW"/>
</dbReference>
<accession>K2J328</accession>
<feature type="modified residue" description="4-aspartylphosphate" evidence="6">
    <location>
        <position position="52"/>
    </location>
</feature>
<keyword evidence="6" id="KW-0597">Phosphoprotein</keyword>
<evidence type="ECO:0000256" key="3">
    <source>
        <dbReference type="ARBA" id="ARBA00023015"/>
    </source>
</evidence>
<reference evidence="9 10" key="1">
    <citation type="journal article" date="2012" name="J. Bacteriol.">
        <title>Genome Sequence of Gallaecimonas xiamenensis Type Strain 3-C-1.</title>
        <authorList>
            <person name="Lai Q."/>
            <person name="Wang L."/>
            <person name="Wang W."/>
            <person name="Shao Z."/>
        </authorList>
    </citation>
    <scope>NUCLEOTIDE SEQUENCE [LARGE SCALE GENOMIC DNA]</scope>
    <source>
        <strain evidence="9 10">3-C-1</strain>
    </source>
</reference>
<keyword evidence="10" id="KW-1185">Reference proteome</keyword>
<dbReference type="InterPro" id="IPR058031">
    <property type="entry name" value="AAA_lid_NorR"/>
</dbReference>
<dbReference type="PROSITE" id="PS50110">
    <property type="entry name" value="RESPONSE_REGULATORY"/>
    <property type="match status" value="1"/>
</dbReference>
<evidence type="ECO:0000313" key="9">
    <source>
        <dbReference type="EMBL" id="EKE69503.1"/>
    </source>
</evidence>
<evidence type="ECO:0000259" key="7">
    <source>
        <dbReference type="PROSITE" id="PS50045"/>
    </source>
</evidence>
<dbReference type="STRING" id="745411.B3C1_15367"/>
<dbReference type="SMART" id="SM00448">
    <property type="entry name" value="REC"/>
    <property type="match status" value="1"/>
</dbReference>
<dbReference type="InterPro" id="IPR002078">
    <property type="entry name" value="Sigma_54_int"/>
</dbReference>
<dbReference type="SUPFAM" id="SSF52540">
    <property type="entry name" value="P-loop containing nucleoside triphosphate hydrolases"/>
    <property type="match status" value="1"/>
</dbReference>
<keyword evidence="1" id="KW-0547">Nucleotide-binding</keyword>
<dbReference type="RefSeq" id="WP_008485951.1">
    <property type="nucleotide sequence ID" value="NZ_AMRI01000024.1"/>
</dbReference>
<sequence length="443" mass="48663">MDKILIIDDNPAVGQALGLLLKLNGLDAESALTPQAGLKRLAEGGISLVIQDMNFTADTTSGEEGKALFFAIRERCPDIPIILLTAWTELEMAVNLVKAGAADYLGKPWDDAKLIATVQNLLELAELSQQQAMARDRHHQRQTKLAANFDLAGLVYQSDAMQRLVEMAVQVAKADVPVLITGPNGAGKEKIAEIIQRNSQVAAGPFVRVNAGALPLDLMEAELFGAEPGAYTGLNKTRIGRFEAADGGTLFLDEIGNLSLSGQMKLLRVLQTGEFERLGSTQTRKVRVRLISATNTDLPAAIGQGQFREDLYYRLNVIELSLPPLRERREDILPLARHFLAGRPLSLDACRMLEAYDWPGNVRELENCLKRAMLLALDHRIEGTDLNLPAPRQSRPRPAFEPDEQQLRDVLAQAPSLAEAARLLGLSRQALYRRLEKYGISPP</sequence>
<dbReference type="InterPro" id="IPR025943">
    <property type="entry name" value="Sigma_54_int_dom_ATP-bd_2"/>
</dbReference>
<protein>
    <submittedName>
        <fullName evidence="9">Sigma-54 dependent nitrogen response regulator</fullName>
    </submittedName>
</protein>
<dbReference type="Gene3D" id="3.40.50.2300">
    <property type="match status" value="1"/>
</dbReference>
<keyword evidence="5" id="KW-0804">Transcription</keyword>
<dbReference type="CDD" id="cd00156">
    <property type="entry name" value="REC"/>
    <property type="match status" value="1"/>
</dbReference>
<dbReference type="InterPro" id="IPR003593">
    <property type="entry name" value="AAA+_ATPase"/>
</dbReference>
<dbReference type="PATRIC" id="fig|745411.4.peg.3023"/>
<dbReference type="Pfam" id="PF25601">
    <property type="entry name" value="AAA_lid_14"/>
    <property type="match status" value="1"/>
</dbReference>
<dbReference type="Gene3D" id="1.10.8.60">
    <property type="match status" value="1"/>
</dbReference>
<dbReference type="PANTHER" id="PTHR32071">
    <property type="entry name" value="TRANSCRIPTIONAL REGULATORY PROTEIN"/>
    <property type="match status" value="1"/>
</dbReference>
<dbReference type="PROSITE" id="PS00676">
    <property type="entry name" value="SIGMA54_INTERACT_2"/>
    <property type="match status" value="1"/>
</dbReference>
<dbReference type="InterPro" id="IPR011006">
    <property type="entry name" value="CheY-like_superfamily"/>
</dbReference>
<dbReference type="OrthoDB" id="9804019at2"/>
<dbReference type="Gene3D" id="3.40.50.300">
    <property type="entry name" value="P-loop containing nucleotide triphosphate hydrolases"/>
    <property type="match status" value="1"/>
</dbReference>
<evidence type="ECO:0000256" key="6">
    <source>
        <dbReference type="PROSITE-ProRule" id="PRU00169"/>
    </source>
</evidence>
<evidence type="ECO:0000256" key="4">
    <source>
        <dbReference type="ARBA" id="ARBA00023125"/>
    </source>
</evidence>
<comment type="caution">
    <text evidence="9">The sequence shown here is derived from an EMBL/GenBank/DDBJ whole genome shotgun (WGS) entry which is preliminary data.</text>
</comment>
<dbReference type="SUPFAM" id="SSF46689">
    <property type="entry name" value="Homeodomain-like"/>
    <property type="match status" value="1"/>
</dbReference>